<reference evidence="2" key="1">
    <citation type="journal article" date="2014" name="Int. J. Syst. Evol. Microbiol.">
        <title>Complete genome sequence of Corynebacterium casei LMG S-19264T (=DSM 44701T), isolated from a smear-ripened cheese.</title>
        <authorList>
            <consortium name="US DOE Joint Genome Institute (JGI-PGF)"/>
            <person name="Walter F."/>
            <person name="Albersmeier A."/>
            <person name="Kalinowski J."/>
            <person name="Ruckert C."/>
        </authorList>
    </citation>
    <scope>NUCLEOTIDE SEQUENCE</scope>
    <source>
        <strain evidence="2">CGMCC 1.15290</strain>
    </source>
</reference>
<proteinExistence type="predicted"/>
<dbReference type="AlphaFoldDB" id="A0A917MWH4"/>
<dbReference type="Proteomes" id="UP000627292">
    <property type="component" value="Unassembled WGS sequence"/>
</dbReference>
<evidence type="ECO:0000256" key="1">
    <source>
        <dbReference type="SAM" id="SignalP"/>
    </source>
</evidence>
<sequence length="105" mass="12496">MKRLICFLFTLVPCLVLAQGEVTLLYEMPDLKGIPIRKVKVENVFGETTVSKFDDSSRVIEAQSYCKEKGWYDRRTYTYTTQDSIRIIRETELRNNEKIRYFTRE</sequence>
<accession>A0A917MWH4</accession>
<gene>
    <name evidence="2" type="ORF">GCM10011379_25990</name>
</gene>
<feature type="signal peptide" evidence="1">
    <location>
        <begin position="1"/>
        <end position="18"/>
    </location>
</feature>
<evidence type="ECO:0000313" key="3">
    <source>
        <dbReference type="Proteomes" id="UP000627292"/>
    </source>
</evidence>
<dbReference type="RefSeq" id="WP_188952869.1">
    <property type="nucleotide sequence ID" value="NZ_BMIB01000003.1"/>
</dbReference>
<dbReference type="EMBL" id="BMIB01000003">
    <property type="protein sequence ID" value="GGH69062.1"/>
    <property type="molecule type" value="Genomic_DNA"/>
</dbReference>
<reference evidence="2" key="2">
    <citation type="submission" date="2020-09" db="EMBL/GenBank/DDBJ databases">
        <authorList>
            <person name="Sun Q."/>
            <person name="Zhou Y."/>
        </authorList>
    </citation>
    <scope>NUCLEOTIDE SEQUENCE</scope>
    <source>
        <strain evidence="2">CGMCC 1.15290</strain>
    </source>
</reference>
<name>A0A917MWH4_9BACT</name>
<keyword evidence="1" id="KW-0732">Signal</keyword>
<organism evidence="2 3">
    <name type="scientific">Filimonas zeae</name>
    <dbReference type="NCBI Taxonomy" id="1737353"/>
    <lineage>
        <taxon>Bacteria</taxon>
        <taxon>Pseudomonadati</taxon>
        <taxon>Bacteroidota</taxon>
        <taxon>Chitinophagia</taxon>
        <taxon>Chitinophagales</taxon>
        <taxon>Chitinophagaceae</taxon>
        <taxon>Filimonas</taxon>
    </lineage>
</organism>
<comment type="caution">
    <text evidence="2">The sequence shown here is derived from an EMBL/GenBank/DDBJ whole genome shotgun (WGS) entry which is preliminary data.</text>
</comment>
<evidence type="ECO:0000313" key="2">
    <source>
        <dbReference type="EMBL" id="GGH69062.1"/>
    </source>
</evidence>
<keyword evidence="3" id="KW-1185">Reference proteome</keyword>
<protein>
    <submittedName>
        <fullName evidence="2">Uncharacterized protein</fullName>
    </submittedName>
</protein>
<feature type="chain" id="PRO_5038011220" evidence="1">
    <location>
        <begin position="19"/>
        <end position="105"/>
    </location>
</feature>